<dbReference type="InterPro" id="IPR036188">
    <property type="entry name" value="FAD/NAD-bd_sf"/>
</dbReference>
<evidence type="ECO:0000256" key="2">
    <source>
        <dbReference type="ARBA" id="ARBA00007330"/>
    </source>
</evidence>
<comment type="similarity">
    <text evidence="2">Belongs to the FAD-dependent glycerol-3-phosphate dehydrogenase family.</text>
</comment>
<dbReference type="PRINTS" id="PR01001">
    <property type="entry name" value="FADG3PDH"/>
</dbReference>
<dbReference type="Pfam" id="PF16901">
    <property type="entry name" value="DAO_C"/>
    <property type="match status" value="1"/>
</dbReference>
<evidence type="ECO:0000256" key="5">
    <source>
        <dbReference type="ARBA" id="ARBA00022630"/>
    </source>
</evidence>
<evidence type="ECO:0000256" key="8">
    <source>
        <dbReference type="ARBA" id="ARBA00023002"/>
    </source>
</evidence>
<dbReference type="InterPro" id="IPR031656">
    <property type="entry name" value="DAO_C"/>
</dbReference>
<evidence type="ECO:0000256" key="4">
    <source>
        <dbReference type="ARBA" id="ARBA00021658"/>
    </source>
</evidence>
<dbReference type="InterPro" id="IPR038299">
    <property type="entry name" value="DAO_C_sf"/>
</dbReference>
<evidence type="ECO:0000259" key="12">
    <source>
        <dbReference type="Pfam" id="PF16901"/>
    </source>
</evidence>
<organism evidence="13 14">
    <name type="scientific">Lapidilactobacillus achengensis</name>
    <dbReference type="NCBI Taxonomy" id="2486000"/>
    <lineage>
        <taxon>Bacteria</taxon>
        <taxon>Bacillati</taxon>
        <taxon>Bacillota</taxon>
        <taxon>Bacilli</taxon>
        <taxon>Lactobacillales</taxon>
        <taxon>Lactobacillaceae</taxon>
        <taxon>Lapidilactobacillus</taxon>
    </lineage>
</organism>
<dbReference type="Gene3D" id="1.10.8.870">
    <property type="entry name" value="Alpha-glycerophosphate oxidase, cap domain"/>
    <property type="match status" value="1"/>
</dbReference>
<dbReference type="PANTHER" id="PTHR11985">
    <property type="entry name" value="GLYCEROL-3-PHOSPHATE DEHYDROGENASE"/>
    <property type="match status" value="1"/>
</dbReference>
<protein>
    <recommendedName>
        <fullName evidence="4">Alpha-glycerophosphate oxidase</fullName>
        <ecNumber evidence="3">1.1.3.21</ecNumber>
    </recommendedName>
    <alternativeName>
        <fullName evidence="9">Glycerol-3-phosphate oxidase</fullName>
    </alternativeName>
</protein>
<name>A0ABW1UKF1_9LACO</name>
<dbReference type="Gene3D" id="3.50.50.60">
    <property type="entry name" value="FAD/NAD(P)-binding domain"/>
    <property type="match status" value="2"/>
</dbReference>
<keyword evidence="8" id="KW-0560">Oxidoreductase</keyword>
<proteinExistence type="inferred from homology"/>
<reference evidence="14" key="1">
    <citation type="journal article" date="2019" name="Int. J. Syst. Evol. Microbiol.">
        <title>The Global Catalogue of Microorganisms (GCM) 10K type strain sequencing project: providing services to taxonomists for standard genome sequencing and annotation.</title>
        <authorList>
            <consortium name="The Broad Institute Genomics Platform"/>
            <consortium name="The Broad Institute Genome Sequencing Center for Infectious Disease"/>
            <person name="Wu L."/>
            <person name="Ma J."/>
        </authorList>
    </citation>
    <scope>NUCLEOTIDE SEQUENCE [LARGE SCALE GENOMIC DNA]</scope>
    <source>
        <strain evidence="14">CCM 8897</strain>
    </source>
</reference>
<evidence type="ECO:0000256" key="10">
    <source>
        <dbReference type="ARBA" id="ARBA00049503"/>
    </source>
</evidence>
<feature type="domain" description="FAD dependent oxidoreductase" evidence="11">
    <location>
        <begin position="21"/>
        <end position="353"/>
    </location>
</feature>
<dbReference type="EC" id="1.1.3.21" evidence="3"/>
<evidence type="ECO:0000256" key="1">
    <source>
        <dbReference type="ARBA" id="ARBA00001974"/>
    </source>
</evidence>
<evidence type="ECO:0000256" key="7">
    <source>
        <dbReference type="ARBA" id="ARBA00022827"/>
    </source>
</evidence>
<dbReference type="InterPro" id="IPR000447">
    <property type="entry name" value="G3P_DH_FAD-dep"/>
</dbReference>
<keyword evidence="6" id="KW-0319">Glycerol metabolism</keyword>
<dbReference type="SUPFAM" id="SSF51905">
    <property type="entry name" value="FAD/NAD(P)-binding domain"/>
    <property type="match status" value="1"/>
</dbReference>
<dbReference type="PROSITE" id="PS00977">
    <property type="entry name" value="FAD_G3PDH_1"/>
    <property type="match status" value="1"/>
</dbReference>
<feature type="domain" description="Alpha-glycerophosphate oxidase C-terminal" evidence="12">
    <location>
        <begin position="466"/>
        <end position="586"/>
    </location>
</feature>
<comment type="catalytic activity">
    <reaction evidence="10">
        <text>sn-glycerol 3-phosphate + O2 = dihydroxyacetone phosphate + H2O2</text>
        <dbReference type="Rhea" id="RHEA:18369"/>
        <dbReference type="ChEBI" id="CHEBI:15379"/>
        <dbReference type="ChEBI" id="CHEBI:16240"/>
        <dbReference type="ChEBI" id="CHEBI:57597"/>
        <dbReference type="ChEBI" id="CHEBI:57642"/>
        <dbReference type="EC" id="1.1.3.21"/>
    </reaction>
</comment>
<keyword evidence="5" id="KW-0285">Flavoprotein</keyword>
<comment type="cofactor">
    <cofactor evidence="1">
        <name>FAD</name>
        <dbReference type="ChEBI" id="CHEBI:57692"/>
    </cofactor>
</comment>
<evidence type="ECO:0000256" key="3">
    <source>
        <dbReference type="ARBA" id="ARBA00013104"/>
    </source>
</evidence>
<dbReference type="Gene3D" id="3.30.9.10">
    <property type="entry name" value="D-Amino Acid Oxidase, subunit A, domain 2"/>
    <property type="match status" value="1"/>
</dbReference>
<keyword evidence="14" id="KW-1185">Reference proteome</keyword>
<dbReference type="Pfam" id="PF01266">
    <property type="entry name" value="DAO"/>
    <property type="match status" value="1"/>
</dbReference>
<keyword evidence="7" id="KW-0274">FAD</keyword>
<evidence type="ECO:0000256" key="9">
    <source>
        <dbReference type="ARBA" id="ARBA00032349"/>
    </source>
</evidence>
<dbReference type="PANTHER" id="PTHR11985:SF35">
    <property type="entry name" value="ANAEROBIC GLYCEROL-3-PHOSPHATE DEHYDROGENASE SUBUNIT A"/>
    <property type="match status" value="1"/>
</dbReference>
<dbReference type="NCBIfam" id="NF033461">
    <property type="entry name" value="glycerol3P_ox_1"/>
    <property type="match status" value="1"/>
</dbReference>
<sequence>MTFSAQTRQDNLKRLANETFDLVIIGGGITGAGVALQAAASGLKTALLEMQDFAEGTSSRSTKMVHGGIRYLKNFDVGVVADTVQERAKVQQIAPHIPQPIRMLLPIYNEPDATYDMFAVKVAMKLYDQLAMIHDPRLTSFTLTRDEVITQVPELNPENLLGAGSYLDFTNNDARLVIENIKKAAAFGGVMVSRTKVTNFLHDEQGHVCGVTADDLLSDNSFAVHSRLVLNAAGPWVDQIDQLDEQVPYLKQLRPTKGIHVVVDWHRLPVPQPLYFDSRHHDERMIFVIPRAGKTYFGTTDTDYRGDLRHPQITQDDLDYLLTIVNQRFPEAKITLADIEASWAGIRPLIASNGSSDYNGGGGSHITDQSVDEVIGSVNNYNQGRATRDDIADAVMASEQTLSEKILKPSQISRGSSLHMADDGLIILSGGKITDYRRMAAGALEMILREMKTRFHQQFQPIDSTKLRVSGGDINPSNVQPELQLISDQGEALGLAAEDARKIAHLFGSNALQIFTMIHTTQPAAGLSLAETLMLNYCLREEMVLTPVDYLLRRTNHILFEADSLAPLKQPIIDEMARQLNWNPHQTQRMTQQLDQVLRESNLTYLKAGQSHATLG</sequence>
<dbReference type="SUPFAM" id="SSF54373">
    <property type="entry name" value="FAD-linked reductases, C-terminal domain"/>
    <property type="match status" value="1"/>
</dbReference>
<dbReference type="RefSeq" id="WP_125599555.1">
    <property type="nucleotide sequence ID" value="NZ_JBHSSM010000007.1"/>
</dbReference>
<evidence type="ECO:0000256" key="6">
    <source>
        <dbReference type="ARBA" id="ARBA00022798"/>
    </source>
</evidence>
<dbReference type="InterPro" id="IPR006076">
    <property type="entry name" value="FAD-dep_OxRdtase"/>
</dbReference>
<accession>A0ABW1UKF1</accession>
<evidence type="ECO:0000313" key="13">
    <source>
        <dbReference type="EMBL" id="MFC6314417.1"/>
    </source>
</evidence>
<dbReference type="EMBL" id="JBHSSM010000007">
    <property type="protein sequence ID" value="MFC6314417.1"/>
    <property type="molecule type" value="Genomic_DNA"/>
</dbReference>
<dbReference type="Proteomes" id="UP001596310">
    <property type="component" value="Unassembled WGS sequence"/>
</dbReference>
<evidence type="ECO:0000259" key="11">
    <source>
        <dbReference type="Pfam" id="PF01266"/>
    </source>
</evidence>
<comment type="caution">
    <text evidence="13">The sequence shown here is derived from an EMBL/GenBank/DDBJ whole genome shotgun (WGS) entry which is preliminary data.</text>
</comment>
<evidence type="ECO:0000313" key="14">
    <source>
        <dbReference type="Proteomes" id="UP001596310"/>
    </source>
</evidence>
<gene>
    <name evidence="13" type="primary">glpO</name>
    <name evidence="13" type="ORF">ACFQHW_02405</name>
</gene>